<gene>
    <name evidence="1" type="ORF">ERS008476_03889</name>
</gene>
<sequence length="71" mass="8279">MQHITVLEDDIKSKSKEIEKKKGLLIKEQLMITHQLTLQQTPDNYKNLNEIILALKSAERIIDILTSRYSN</sequence>
<dbReference type="EMBL" id="CWJI01000017">
    <property type="protein sequence ID" value="CRY56844.1"/>
    <property type="molecule type" value="Genomic_DNA"/>
</dbReference>
<dbReference type="InterPro" id="IPR012671">
    <property type="entry name" value="T3SS_PscE/YscE"/>
</dbReference>
<dbReference type="Pfam" id="PF08988">
    <property type="entry name" value="T3SS_needle_E"/>
    <property type="match status" value="1"/>
</dbReference>
<proteinExistence type="predicted"/>
<evidence type="ECO:0000313" key="1">
    <source>
        <dbReference type="EMBL" id="CRY56844.1"/>
    </source>
</evidence>
<protein>
    <submittedName>
        <fullName evidence="1">Type III secretion apparatus</fullName>
    </submittedName>
</protein>
<reference evidence="2" key="1">
    <citation type="submission" date="2015-03" db="EMBL/GenBank/DDBJ databases">
        <authorList>
            <consortium name="Pathogen Informatics"/>
        </authorList>
    </citation>
    <scope>NUCLEOTIDE SEQUENCE [LARGE SCALE GENOMIC DNA]</scope>
    <source>
        <strain evidence="2">R148</strain>
    </source>
</reference>
<dbReference type="RefSeq" id="WP_053010284.1">
    <property type="nucleotide sequence ID" value="NZ_CWJI01000017.1"/>
</dbReference>
<name>A0A0H5M062_YERIN</name>
<dbReference type="Proteomes" id="UP000043316">
    <property type="component" value="Unassembled WGS sequence"/>
</dbReference>
<dbReference type="AlphaFoldDB" id="A0A0H5M062"/>
<dbReference type="NCBIfam" id="TIGR02501">
    <property type="entry name" value="type_III_yscE"/>
    <property type="match status" value="1"/>
</dbReference>
<organism evidence="1 2">
    <name type="scientific">Yersinia intermedia</name>
    <dbReference type="NCBI Taxonomy" id="631"/>
    <lineage>
        <taxon>Bacteria</taxon>
        <taxon>Pseudomonadati</taxon>
        <taxon>Pseudomonadota</taxon>
        <taxon>Gammaproteobacteria</taxon>
        <taxon>Enterobacterales</taxon>
        <taxon>Yersiniaceae</taxon>
        <taxon>Yersinia</taxon>
    </lineage>
</organism>
<evidence type="ECO:0000313" key="2">
    <source>
        <dbReference type="Proteomes" id="UP000043316"/>
    </source>
</evidence>
<accession>A0A0H5M062</accession>